<dbReference type="InterPro" id="IPR011009">
    <property type="entry name" value="Kinase-like_dom_sf"/>
</dbReference>
<evidence type="ECO:0000256" key="9">
    <source>
        <dbReference type="SAM" id="Coils"/>
    </source>
</evidence>
<dbReference type="PROSITE" id="PS50011">
    <property type="entry name" value="PROTEIN_KINASE_DOM"/>
    <property type="match status" value="1"/>
</dbReference>
<reference evidence="12 13" key="1">
    <citation type="journal article" date="2015" name="Sci. Rep.">
        <title>Genome of the facultative scuticociliatosis pathogen Pseudocohnilembus persalinus provides insight into its virulence through horizontal gene transfer.</title>
        <authorList>
            <person name="Xiong J."/>
            <person name="Wang G."/>
            <person name="Cheng J."/>
            <person name="Tian M."/>
            <person name="Pan X."/>
            <person name="Warren A."/>
            <person name="Jiang C."/>
            <person name="Yuan D."/>
            <person name="Miao W."/>
        </authorList>
    </citation>
    <scope>NUCLEOTIDE SEQUENCE [LARGE SCALE GENOMIC DNA]</scope>
    <source>
        <strain evidence="12">36N120E</strain>
    </source>
</reference>
<evidence type="ECO:0000256" key="3">
    <source>
        <dbReference type="ARBA" id="ARBA00022679"/>
    </source>
</evidence>
<keyword evidence="9" id="KW-0175">Coiled coil</keyword>
<evidence type="ECO:0000256" key="2">
    <source>
        <dbReference type="ARBA" id="ARBA00022527"/>
    </source>
</evidence>
<dbReference type="Gene3D" id="3.30.200.20">
    <property type="entry name" value="Phosphorylase Kinase, domain 1"/>
    <property type="match status" value="1"/>
</dbReference>
<accession>A0A0V0R4U0</accession>
<keyword evidence="3" id="KW-0808">Transferase</keyword>
<keyword evidence="5 12" id="KW-0418">Kinase</keyword>
<feature type="compositionally biased region" description="Polar residues" evidence="10">
    <location>
        <begin position="494"/>
        <end position="503"/>
    </location>
</feature>
<keyword evidence="13" id="KW-1185">Reference proteome</keyword>
<dbReference type="AlphaFoldDB" id="A0A0V0R4U0"/>
<dbReference type="EMBL" id="LDAU01000048">
    <property type="protein sequence ID" value="KRX09503.1"/>
    <property type="molecule type" value="Genomic_DNA"/>
</dbReference>
<feature type="compositionally biased region" description="Basic residues" evidence="10">
    <location>
        <begin position="479"/>
        <end position="490"/>
    </location>
</feature>
<comment type="caution">
    <text evidence="12">The sequence shown here is derived from an EMBL/GenBank/DDBJ whole genome shotgun (WGS) entry which is preliminary data.</text>
</comment>
<evidence type="ECO:0000256" key="7">
    <source>
        <dbReference type="ARBA" id="ARBA00047899"/>
    </source>
</evidence>
<name>A0A0V0R4U0_PSEPJ</name>
<evidence type="ECO:0000256" key="6">
    <source>
        <dbReference type="ARBA" id="ARBA00022840"/>
    </source>
</evidence>
<feature type="coiled-coil region" evidence="9">
    <location>
        <begin position="776"/>
        <end position="806"/>
    </location>
</feature>
<dbReference type="InParanoid" id="A0A0V0R4U0"/>
<comment type="catalytic activity">
    <reaction evidence="7">
        <text>L-threonyl-[protein] + ATP = O-phospho-L-threonyl-[protein] + ADP + H(+)</text>
        <dbReference type="Rhea" id="RHEA:46608"/>
        <dbReference type="Rhea" id="RHEA-COMP:11060"/>
        <dbReference type="Rhea" id="RHEA-COMP:11605"/>
        <dbReference type="ChEBI" id="CHEBI:15378"/>
        <dbReference type="ChEBI" id="CHEBI:30013"/>
        <dbReference type="ChEBI" id="CHEBI:30616"/>
        <dbReference type="ChEBI" id="CHEBI:61977"/>
        <dbReference type="ChEBI" id="CHEBI:456216"/>
        <dbReference type="EC" id="2.7.11.1"/>
    </reaction>
</comment>
<dbReference type="PANTHER" id="PTHR43671:SF98">
    <property type="entry name" value="SERINE_THREONINE-PROTEIN KINASE NEK11"/>
    <property type="match status" value="1"/>
</dbReference>
<evidence type="ECO:0000259" key="11">
    <source>
        <dbReference type="PROSITE" id="PS50011"/>
    </source>
</evidence>
<evidence type="ECO:0000256" key="10">
    <source>
        <dbReference type="SAM" id="MobiDB-lite"/>
    </source>
</evidence>
<dbReference type="GO" id="GO:0004674">
    <property type="term" value="F:protein serine/threonine kinase activity"/>
    <property type="evidence" value="ECO:0007669"/>
    <property type="project" value="UniProtKB-KW"/>
</dbReference>
<comment type="catalytic activity">
    <reaction evidence="8">
        <text>L-seryl-[protein] + ATP = O-phospho-L-seryl-[protein] + ADP + H(+)</text>
        <dbReference type="Rhea" id="RHEA:17989"/>
        <dbReference type="Rhea" id="RHEA-COMP:9863"/>
        <dbReference type="Rhea" id="RHEA-COMP:11604"/>
        <dbReference type="ChEBI" id="CHEBI:15378"/>
        <dbReference type="ChEBI" id="CHEBI:29999"/>
        <dbReference type="ChEBI" id="CHEBI:30616"/>
        <dbReference type="ChEBI" id="CHEBI:83421"/>
        <dbReference type="ChEBI" id="CHEBI:456216"/>
        <dbReference type="EC" id="2.7.11.1"/>
    </reaction>
</comment>
<dbReference type="InterPro" id="IPR050660">
    <property type="entry name" value="NEK_Ser/Thr_kinase"/>
</dbReference>
<protein>
    <recommendedName>
        <fullName evidence="1">non-specific serine/threonine protein kinase</fullName>
        <ecNumber evidence="1">2.7.11.1</ecNumber>
    </recommendedName>
</protein>
<evidence type="ECO:0000256" key="8">
    <source>
        <dbReference type="ARBA" id="ARBA00048679"/>
    </source>
</evidence>
<feature type="region of interest" description="Disordered" evidence="10">
    <location>
        <begin position="59"/>
        <end position="79"/>
    </location>
</feature>
<proteinExistence type="predicted"/>
<evidence type="ECO:0000256" key="4">
    <source>
        <dbReference type="ARBA" id="ARBA00022741"/>
    </source>
</evidence>
<evidence type="ECO:0000256" key="5">
    <source>
        <dbReference type="ARBA" id="ARBA00022777"/>
    </source>
</evidence>
<gene>
    <name evidence="12" type="ORF">PPERSA_12246</name>
</gene>
<keyword evidence="2" id="KW-0723">Serine/threonine-protein kinase</keyword>
<feature type="region of interest" description="Disordered" evidence="10">
    <location>
        <begin position="612"/>
        <end position="637"/>
    </location>
</feature>
<dbReference type="Gene3D" id="1.10.510.10">
    <property type="entry name" value="Transferase(Phosphotransferase) domain 1"/>
    <property type="match status" value="1"/>
</dbReference>
<evidence type="ECO:0000313" key="13">
    <source>
        <dbReference type="Proteomes" id="UP000054937"/>
    </source>
</evidence>
<dbReference type="GO" id="GO:0005524">
    <property type="term" value="F:ATP binding"/>
    <property type="evidence" value="ECO:0007669"/>
    <property type="project" value="UniProtKB-KW"/>
</dbReference>
<dbReference type="SMART" id="SM00220">
    <property type="entry name" value="S_TKc"/>
    <property type="match status" value="1"/>
</dbReference>
<feature type="domain" description="Protein kinase" evidence="11">
    <location>
        <begin position="30"/>
        <end position="601"/>
    </location>
</feature>
<feature type="region of interest" description="Disordered" evidence="10">
    <location>
        <begin position="477"/>
        <end position="503"/>
    </location>
</feature>
<dbReference type="SUPFAM" id="SSF56112">
    <property type="entry name" value="Protein kinase-like (PK-like)"/>
    <property type="match status" value="1"/>
</dbReference>
<dbReference type="OrthoDB" id="978612at2759"/>
<keyword evidence="4" id="KW-0547">Nucleotide-binding</keyword>
<keyword evidence="6" id="KW-0067">ATP-binding</keyword>
<evidence type="ECO:0000313" key="12">
    <source>
        <dbReference type="EMBL" id="KRX09503.1"/>
    </source>
</evidence>
<dbReference type="PANTHER" id="PTHR43671">
    <property type="entry name" value="SERINE/THREONINE-PROTEIN KINASE NEK"/>
    <property type="match status" value="1"/>
</dbReference>
<organism evidence="12 13">
    <name type="scientific">Pseudocohnilembus persalinus</name>
    <name type="common">Ciliate</name>
    <dbReference type="NCBI Taxonomy" id="266149"/>
    <lineage>
        <taxon>Eukaryota</taxon>
        <taxon>Sar</taxon>
        <taxon>Alveolata</taxon>
        <taxon>Ciliophora</taxon>
        <taxon>Intramacronucleata</taxon>
        <taxon>Oligohymenophorea</taxon>
        <taxon>Scuticociliatia</taxon>
        <taxon>Philasterida</taxon>
        <taxon>Pseudocohnilembidae</taxon>
        <taxon>Pseudocohnilembus</taxon>
    </lineage>
</organism>
<sequence length="1010" mass="119866">MSTQIAQKMIHLQYNQSLAVEEQGHHTNLYENLEKIGKGGNATVYKGTRKQSYQKKIEENQQKNKNKKNIQNGDKNEQKIQENCEQKVAIKKTNAMKIDSLQTFIDEFSILAACEHKNILKFNRAWLEKKKEKKNFQNELKNFVIRSQSAEKIEDWDFESESENFNCKKIRIGENFQIEDEIIMDEEKEENEFDNKNENENKNKNEFLLVNNYQFGVLKNNKKFSQQQLDNVNNYQFDINQLNNSINQFEDEHEENFQLNNQISKHQLQQEKDDFEIEEDFYFDENQNENDIFQKEEKKEEIEHSQDLSELDDLLEFEQEDLKLGRKNKSCIQDIKTNSCKKQKQQVYGFIETELCDGTLGQYIINRNQDYFQKISQISNNSLEQEKMKAEYFNQAINIAIQVIKGIQYLHKEKKQAHLDLKPQNIFFKNLDNSKMEVKIGDLGSCKNNEKFLEFLDEIQFTPTYAPPEYLDFQNSKLNKSKKMQKKQKKNSKEMSGNSLFNKQNCQQEPKKIEKKVLNAFKFDIFSLGVILTELFIPMQTSMEMLYLVKFLGQNRQNIDQQKLEKLTNNLLNQQILEIIIQLLSNDVNSRPDINEVDSLFEQMQNKMQENNQELKNQQKQEDLQKGQLQKQKKQLNQKEQQNSEILFETLQKDIYKIPRNSQILLNKLDSNKNELIYSNEIQKENSEKNQQQESLTQFENFEIDSINDIQGIEDEKDLILKKNYFSSEKICIQDQEKPFLQQNQINTKNYSNKEKEKENFEISNSVNNKKNNNKNNHLQIKLQMEKQIAKQLQQQQNQLEGSETEDNFYESTLCSSGDCSQNQQQFIEFNSQFRFFSDSKIKENSQIWLNKVSFGEKIQNKKGNIFSFQLFTQSMKDNQEFDKKKFEGIQDQNQEKIREKCELTPEKQKVFDNFASKSSQKFQELQKQNQEQKLDYNLQNDLFMIQSCKFDYFCSNSLHQQFQGIEIDDIIEEEDFGKGSFGSEILKFDQNIKKAFSQTQSCQFDKKNV</sequence>
<dbReference type="Proteomes" id="UP000054937">
    <property type="component" value="Unassembled WGS sequence"/>
</dbReference>
<dbReference type="Pfam" id="PF00069">
    <property type="entry name" value="Pkinase"/>
    <property type="match status" value="1"/>
</dbReference>
<dbReference type="EC" id="2.7.11.1" evidence="1"/>
<evidence type="ECO:0000256" key="1">
    <source>
        <dbReference type="ARBA" id="ARBA00012513"/>
    </source>
</evidence>
<dbReference type="InterPro" id="IPR000719">
    <property type="entry name" value="Prot_kinase_dom"/>
</dbReference>